<reference evidence="1" key="2">
    <citation type="submission" date="2018-07" db="EMBL/GenBank/DDBJ databases">
        <authorList>
            <consortium name="NCBI Pathogen Detection Project"/>
        </authorList>
    </citation>
    <scope>NUCLEOTIDE SEQUENCE</scope>
    <source>
        <strain evidence="1">13-4272</strain>
    </source>
</reference>
<gene>
    <name evidence="1" type="ORF">G9G20_004828</name>
</gene>
<protein>
    <submittedName>
        <fullName evidence="1">Uncharacterized protein</fullName>
    </submittedName>
</protein>
<accession>A0A742DFT0</accession>
<comment type="caution">
    <text evidence="1">The sequence shown here is derived from an EMBL/GenBank/DDBJ whole genome shotgun (WGS) entry which is preliminary data.</text>
</comment>
<proteinExistence type="predicted"/>
<organism evidence="1">
    <name type="scientific">Salmonella muenchen</name>
    <dbReference type="NCBI Taxonomy" id="596"/>
    <lineage>
        <taxon>Bacteria</taxon>
        <taxon>Pseudomonadati</taxon>
        <taxon>Pseudomonadota</taxon>
        <taxon>Gammaproteobacteria</taxon>
        <taxon>Enterobacterales</taxon>
        <taxon>Enterobacteriaceae</taxon>
        <taxon>Salmonella</taxon>
    </lineage>
</organism>
<evidence type="ECO:0000313" key="1">
    <source>
        <dbReference type="EMBL" id="HAF1208780.1"/>
    </source>
</evidence>
<reference evidence="1" key="1">
    <citation type="journal article" date="2018" name="Genome Biol.">
        <title>SKESA: strategic k-mer extension for scrupulous assemblies.</title>
        <authorList>
            <person name="Souvorov A."/>
            <person name="Agarwala R."/>
            <person name="Lipman D.J."/>
        </authorList>
    </citation>
    <scope>NUCLEOTIDE SEQUENCE</scope>
    <source>
        <strain evidence="1">13-4272</strain>
    </source>
</reference>
<sequence length="58" mass="6207">MAHSRNACALLGILNPNIEAAFPATPGPGATHHQYSVYHLLVPPCRFAAFVTTAYAQQ</sequence>
<dbReference type="AlphaFoldDB" id="A0A742DFT0"/>
<name>A0A742DFT0_SALMU</name>
<dbReference type="EMBL" id="DAAUDP010000013">
    <property type="protein sequence ID" value="HAF1208780.1"/>
    <property type="molecule type" value="Genomic_DNA"/>
</dbReference>